<keyword evidence="4" id="KW-0614">Plasmid</keyword>
<accession>A0A1L7NPG3</accession>
<organism evidence="4 5">
    <name type="scientific">Pseudomonas putida</name>
    <name type="common">Arthrobacter siderocapsulatus</name>
    <dbReference type="NCBI Taxonomy" id="303"/>
    <lineage>
        <taxon>Bacteria</taxon>
        <taxon>Pseudomonadati</taxon>
        <taxon>Pseudomonadota</taxon>
        <taxon>Gammaproteobacteria</taxon>
        <taxon>Pseudomonadales</taxon>
        <taxon>Pseudomonadaceae</taxon>
        <taxon>Pseudomonas</taxon>
    </lineage>
</organism>
<feature type="region of interest" description="Disordered" evidence="2">
    <location>
        <begin position="212"/>
        <end position="242"/>
    </location>
</feature>
<dbReference type="AlphaFoldDB" id="A0A1L7NPG3"/>
<keyword evidence="1" id="KW-0175">Coiled coil</keyword>
<reference evidence="4 5" key="1">
    <citation type="submission" date="2015-11" db="EMBL/GenBank/DDBJ databases">
        <title>Complete genome sequencing of a biphenyl-degrading bacterium, Pseudomonas putida KF715 (=NBRC110667).</title>
        <authorList>
            <person name="Suenaga H."/>
            <person name="Fujihara N."/>
            <person name="Watanabe T."/>
            <person name="Hirose J."/>
            <person name="Kimura N."/>
            <person name="Yamazoe A."/>
            <person name="Hosoyama A."/>
            <person name="Shimodaira J."/>
            <person name="Furukawa K."/>
        </authorList>
    </citation>
    <scope>NUCLEOTIDE SEQUENCE [LARGE SCALE GENOMIC DNA]</scope>
    <source>
        <strain evidence="4 5">KF715</strain>
        <plasmid evidence="5">Plasmid pkf715b dna</plasmid>
    </source>
</reference>
<dbReference type="EMBL" id="AP015031">
    <property type="protein sequence ID" value="BAW27370.1"/>
    <property type="molecule type" value="Genomic_DNA"/>
</dbReference>
<proteinExistence type="predicted"/>
<evidence type="ECO:0000313" key="5">
    <source>
        <dbReference type="Proteomes" id="UP000218731"/>
    </source>
</evidence>
<evidence type="ECO:0000256" key="3">
    <source>
        <dbReference type="SAM" id="Phobius"/>
    </source>
</evidence>
<evidence type="ECO:0000313" key="4">
    <source>
        <dbReference type="EMBL" id="BAW27370.1"/>
    </source>
</evidence>
<feature type="transmembrane region" description="Helical" evidence="3">
    <location>
        <begin position="59"/>
        <end position="79"/>
    </location>
</feature>
<feature type="coiled-coil region" evidence="1">
    <location>
        <begin position="86"/>
        <end position="113"/>
    </location>
</feature>
<geneLocation type="plasmid" evidence="5">
    <name>pkf715b dna</name>
</geneLocation>
<evidence type="ECO:0000256" key="2">
    <source>
        <dbReference type="SAM" id="MobiDB-lite"/>
    </source>
</evidence>
<keyword evidence="3" id="KW-1133">Transmembrane helix</keyword>
<name>A0A1L7NPG3_PSEPU</name>
<dbReference type="Proteomes" id="UP000218731">
    <property type="component" value="Plasmid pKF715B"/>
</dbReference>
<gene>
    <name evidence="4" type="ORF">KF715C_pB2640</name>
</gene>
<sequence>MYVYALCIITSLMKLSALEPEMTAKRQLLLSLSGAVALPLVSADSFSFNLVPAPPASQLPTYLVASAAGLALLGAWYWFNRSRTTAQAAELRIERQLQALEKLATQVGRAEQVLSLKCEFMTHQVRTELKDALYAITTDTIRNMGGLRRKEPMSDKQFSKLMAKSDEFFSSLERAQASEVILNLDDDVPLLMPERGNPLPKPVPQRRPAEPMILQTPAPSSPASIPMPVKPRPKGANADAGDSDGVPALGLNSALVLGGGLVSGSGLFLDLDDGPEPDQSDFAAD</sequence>
<evidence type="ECO:0000256" key="1">
    <source>
        <dbReference type="SAM" id="Coils"/>
    </source>
</evidence>
<keyword evidence="3" id="KW-0472">Membrane</keyword>
<protein>
    <submittedName>
        <fullName evidence="4">Uncharacterized protein</fullName>
    </submittedName>
</protein>
<keyword evidence="3" id="KW-0812">Transmembrane</keyword>